<reference evidence="10 11" key="1">
    <citation type="submission" date="2021-05" db="EMBL/GenBank/DDBJ databases">
        <title>Phylogenetic classification of ten novel species belonging to the genus Bifidobacterium comprising B. colchicus sp. nov., B. abeli sp. nov., B. bicoloris sp. nov., B. guerezis sp. nov., B. rosaliae sp. nov., B. santillanensis sp. nov., B. argentati sp. nov., B. amazzoni sp. nov., B. pluviali sp. nov., and B. pinnaculum sp. nov.</title>
        <authorList>
            <person name="Lugli G.A."/>
            <person name="Ruiz Garcia L."/>
            <person name="Margolles A."/>
            <person name="Ventura M."/>
        </authorList>
    </citation>
    <scope>NUCLEOTIDE SEQUENCE [LARGE SCALE GENOMIC DNA]</scope>
    <source>
        <strain evidence="10 11">6T3</strain>
    </source>
</reference>
<feature type="region of interest" description="Disordered" evidence="7">
    <location>
        <begin position="211"/>
        <end position="237"/>
    </location>
</feature>
<evidence type="ECO:0000256" key="4">
    <source>
        <dbReference type="ARBA" id="ARBA00022741"/>
    </source>
</evidence>
<evidence type="ECO:0000256" key="8">
    <source>
        <dbReference type="SAM" id="Phobius"/>
    </source>
</evidence>
<keyword evidence="11" id="KW-1185">Reference proteome</keyword>
<dbReference type="EC" id="2.7.11.1" evidence="1"/>
<evidence type="ECO:0000313" key="10">
    <source>
        <dbReference type="EMBL" id="MBW3082968.1"/>
    </source>
</evidence>
<evidence type="ECO:0000256" key="5">
    <source>
        <dbReference type="ARBA" id="ARBA00022777"/>
    </source>
</evidence>
<keyword evidence="8" id="KW-1133">Transmembrane helix</keyword>
<evidence type="ECO:0000256" key="2">
    <source>
        <dbReference type="ARBA" id="ARBA00022527"/>
    </source>
</evidence>
<proteinExistence type="predicted"/>
<evidence type="ECO:0000259" key="9">
    <source>
        <dbReference type="PROSITE" id="PS50011"/>
    </source>
</evidence>
<dbReference type="EMBL" id="JAHBBD010000012">
    <property type="protein sequence ID" value="MBW3082968.1"/>
    <property type="molecule type" value="Genomic_DNA"/>
</dbReference>
<dbReference type="SMART" id="SM00220">
    <property type="entry name" value="S_TKc"/>
    <property type="match status" value="1"/>
</dbReference>
<dbReference type="PANTHER" id="PTHR43289">
    <property type="entry name" value="MITOGEN-ACTIVATED PROTEIN KINASE KINASE KINASE 20-RELATED"/>
    <property type="match status" value="1"/>
</dbReference>
<keyword evidence="4" id="KW-0547">Nucleotide-binding</keyword>
<keyword evidence="5 10" id="KW-0418">Kinase</keyword>
<dbReference type="InterPro" id="IPR000719">
    <property type="entry name" value="Prot_kinase_dom"/>
</dbReference>
<evidence type="ECO:0000256" key="1">
    <source>
        <dbReference type="ARBA" id="ARBA00012513"/>
    </source>
</evidence>
<evidence type="ECO:0000256" key="3">
    <source>
        <dbReference type="ARBA" id="ARBA00022679"/>
    </source>
</evidence>
<dbReference type="CDD" id="cd14014">
    <property type="entry name" value="STKc_PknB_like"/>
    <property type="match status" value="1"/>
</dbReference>
<feature type="domain" description="Protein kinase" evidence="9">
    <location>
        <begin position="14"/>
        <end position="268"/>
    </location>
</feature>
<keyword evidence="8" id="KW-0472">Membrane</keyword>
<accession>A0ABS6W8Y9</accession>
<dbReference type="Proteomes" id="UP000812844">
    <property type="component" value="Unassembled WGS sequence"/>
</dbReference>
<name>A0ABS6W8Y9_9BIFI</name>
<organism evidence="10 11">
    <name type="scientific">Bifidobacterium phasiani</name>
    <dbReference type="NCBI Taxonomy" id="2834431"/>
    <lineage>
        <taxon>Bacteria</taxon>
        <taxon>Bacillati</taxon>
        <taxon>Actinomycetota</taxon>
        <taxon>Actinomycetes</taxon>
        <taxon>Bifidobacteriales</taxon>
        <taxon>Bifidobacteriaceae</taxon>
        <taxon>Bifidobacterium</taxon>
    </lineage>
</organism>
<comment type="caution">
    <text evidence="10">The sequence shown here is derived from an EMBL/GenBank/DDBJ whole genome shotgun (WGS) entry which is preliminary data.</text>
</comment>
<protein>
    <recommendedName>
        <fullName evidence="1">non-specific serine/threonine protein kinase</fullName>
        <ecNumber evidence="1">2.7.11.1</ecNumber>
    </recommendedName>
</protein>
<keyword evidence="6" id="KW-0067">ATP-binding</keyword>
<keyword evidence="2 10" id="KW-0723">Serine/threonine-protein kinase</keyword>
<evidence type="ECO:0000256" key="7">
    <source>
        <dbReference type="SAM" id="MobiDB-lite"/>
    </source>
</evidence>
<keyword evidence="3" id="KW-0808">Transferase</keyword>
<evidence type="ECO:0000256" key="6">
    <source>
        <dbReference type="ARBA" id="ARBA00022840"/>
    </source>
</evidence>
<dbReference type="PROSITE" id="PS50011">
    <property type="entry name" value="PROTEIN_KINASE_DOM"/>
    <property type="match status" value="1"/>
</dbReference>
<dbReference type="GO" id="GO:0004674">
    <property type="term" value="F:protein serine/threonine kinase activity"/>
    <property type="evidence" value="ECO:0007669"/>
    <property type="project" value="UniProtKB-KW"/>
</dbReference>
<keyword evidence="8" id="KW-0812">Transmembrane</keyword>
<sequence>MSTATTPEPRIAGYTGIRRLGGGPASAVYLCRQRGRRREVAVKVAGTVGDDGCRRAIRNEIACLSRIPRHPNIVRMLDCGVTADGADYLVLEYASGGAYRAAPRRHRTDALLAIDVGIRIADALHAVHRAGIVHRDVKPSNILKSATGNPVLADFGVAASMYQPQMRTGHSDTWAAPEVRSGASGGTVAADIYSLGATLWALTTGTPPPISGSRPIGSFRPAAVSRTSSPKPRTEDVPAPMAAALRRSLDDDPERRYRTAAEFANELRRIRRVLRGRTSAVYGHAAARPRRTVPAPVPTPTPRSCARFARRDDRMAYGAVAAMTAIALLLVVAISPHADTFGPVARLGGHERPSPATMVGGMDGRPGIEAPETVPAPTRFRGVIDGETATFSWTNPDPMPGDSYAWSVLTEDEPTAPTRTSTTDETAVTIADVRTPRLCMAVSIVREDHAMSEPAITCAAR</sequence>
<dbReference type="PANTHER" id="PTHR43289:SF6">
    <property type="entry name" value="SERINE_THREONINE-PROTEIN KINASE NEKL-3"/>
    <property type="match status" value="1"/>
</dbReference>
<dbReference type="Pfam" id="PF00069">
    <property type="entry name" value="Pkinase"/>
    <property type="match status" value="1"/>
</dbReference>
<gene>
    <name evidence="10" type="ORF">KIH73_06215</name>
</gene>
<feature type="transmembrane region" description="Helical" evidence="8">
    <location>
        <begin position="316"/>
        <end position="334"/>
    </location>
</feature>
<dbReference type="RefSeq" id="WP_219081642.1">
    <property type="nucleotide sequence ID" value="NZ_JAHBBD010000012.1"/>
</dbReference>
<evidence type="ECO:0000313" key="11">
    <source>
        <dbReference type="Proteomes" id="UP000812844"/>
    </source>
</evidence>